<evidence type="ECO:0000313" key="3">
    <source>
        <dbReference type="Proteomes" id="UP000053447"/>
    </source>
</evidence>
<accession>A0A0W4ZFU3</accession>
<dbReference type="GeneID" id="28941720"/>
<dbReference type="OrthoDB" id="5329482at2759"/>
<comment type="caution">
    <text evidence="2">The sequence shown here is derived from an EMBL/GenBank/DDBJ whole genome shotgun (WGS) entry which is preliminary data.</text>
</comment>
<organism evidence="2 3">
    <name type="scientific">Pneumocystis jirovecii (strain RU7)</name>
    <name type="common">Human pneumocystis pneumonia agent</name>
    <dbReference type="NCBI Taxonomy" id="1408657"/>
    <lineage>
        <taxon>Eukaryota</taxon>
        <taxon>Fungi</taxon>
        <taxon>Dikarya</taxon>
        <taxon>Ascomycota</taxon>
        <taxon>Taphrinomycotina</taxon>
        <taxon>Pneumocystomycetes</taxon>
        <taxon>Pneumocystaceae</taxon>
        <taxon>Pneumocystis</taxon>
    </lineage>
</organism>
<reference evidence="3" key="1">
    <citation type="journal article" date="2016" name="Nat. Commun.">
        <title>Genome analysis of three Pneumocystis species reveals adaptation mechanisms to life exclusively in mammalian hosts.</title>
        <authorList>
            <person name="Ma L."/>
            <person name="Chen Z."/>
            <person name="Huang D.W."/>
            <person name="Kutty G."/>
            <person name="Ishihara M."/>
            <person name="Wang H."/>
            <person name="Abouelleil A."/>
            <person name="Bishop L."/>
            <person name="Davey E."/>
            <person name="Deng R."/>
            <person name="Deng X."/>
            <person name="Fan L."/>
            <person name="Fantoni G."/>
            <person name="Fitzgerald M."/>
            <person name="Gogineni E."/>
            <person name="Goldberg J.M."/>
            <person name="Handley G."/>
            <person name="Hu X."/>
            <person name="Huber C."/>
            <person name="Jiao X."/>
            <person name="Jones K."/>
            <person name="Levin J.Z."/>
            <person name="Liu Y."/>
            <person name="Macdonald P."/>
            <person name="Melnikov A."/>
            <person name="Raley C."/>
            <person name="Sassi M."/>
            <person name="Sherman B.T."/>
            <person name="Song X."/>
            <person name="Sykes S."/>
            <person name="Tran B."/>
            <person name="Walsh L."/>
            <person name="Xia Y."/>
            <person name="Yang J."/>
            <person name="Young S."/>
            <person name="Zeng Q."/>
            <person name="Zheng X."/>
            <person name="Stephens R."/>
            <person name="Nusbaum C."/>
            <person name="Birren B.W."/>
            <person name="Azadi P."/>
            <person name="Lempicki R.A."/>
            <person name="Cuomo C.A."/>
            <person name="Kovacs J.A."/>
        </authorList>
    </citation>
    <scope>NUCLEOTIDE SEQUENCE [LARGE SCALE GENOMIC DNA]</scope>
    <source>
        <strain evidence="3">RU7</strain>
    </source>
</reference>
<dbReference type="GO" id="GO:0005576">
    <property type="term" value="C:extracellular region"/>
    <property type="evidence" value="ECO:0007669"/>
    <property type="project" value="UniProtKB-SubCell"/>
</dbReference>
<dbReference type="EMBL" id="LFWA01000015">
    <property type="protein sequence ID" value="KTW27208.1"/>
    <property type="molecule type" value="Genomic_DNA"/>
</dbReference>
<sequence length="600" mass="68516">MQKFIIGFLFSLDSVFARFPIHLQVHSNFYFAKKLQTPSEQVLEPHFHGDSVCTDILENNKFSPELIKCLKQIAKDSYCGGSYDAKCLCDSDHFVFSTGYVKTYADCFRKFTYEEHYNFFSYFQELCSKTTSFNKECLKLNSPPKPIPCPDPYRGMDWGENVLNCLLKELERSNCKKPYDAHCLCDSQSHWLGVNKCLATAEINRLFMAQHIRKSLCHDPLSLSGCSGIDKESQQCPGVFEDEKLDGNLKICLENITKSTYCGGSEDPVCLCDSKFFEKSTSDLKNYPKCFSELDHEIRLSFLSFKHDICQNPKSPSNCKIKIKSFHSNTVFYELYKGLQLDETLKKCMYKAAVESFCKAPYKALCLCDSKSYWDGIQKCISHSNAEKHELVNSYLKSVCENPDSVAGSIKEDQLLSTCKDVYEGSKFSDKLKQCLRKIAEETRCGGSYDPVCLCDSIHYFDSTMYVSTYADCFLLFTVNEHLEYSDHYRSMCKNPQLPHAQCIGLRNPPPVLYTCSDIFKKMKLPDSIKECLNRALKKAPCDQPYDSLCLCDSLSFWNDINTCMITSDSEEFKAIREFHFILCQNPKTIPGCESAISAI</sequence>
<evidence type="ECO:0000256" key="1">
    <source>
        <dbReference type="SAM" id="SignalP"/>
    </source>
</evidence>
<dbReference type="RefSeq" id="XP_018228364.1">
    <property type="nucleotide sequence ID" value="XM_018375465.1"/>
</dbReference>
<keyword evidence="3" id="KW-1185">Reference proteome</keyword>
<evidence type="ECO:0000313" key="2">
    <source>
        <dbReference type="EMBL" id="KTW27208.1"/>
    </source>
</evidence>
<dbReference type="AlphaFoldDB" id="A0A0W4ZFU3"/>
<dbReference type="Proteomes" id="UP000053447">
    <property type="component" value="Unassembled WGS sequence"/>
</dbReference>
<evidence type="ECO:0008006" key="4">
    <source>
        <dbReference type="Google" id="ProtNLM"/>
    </source>
</evidence>
<dbReference type="VEuPathDB" id="FungiDB:T551_03202"/>
<gene>
    <name evidence="2" type="ORF">T551_03202</name>
</gene>
<feature type="signal peptide" evidence="1">
    <location>
        <begin position="1"/>
        <end position="17"/>
    </location>
</feature>
<protein>
    <recommendedName>
        <fullName evidence="4">Extracellular membrane protein CFEM domain-containing protein</fullName>
    </recommendedName>
</protein>
<name>A0A0W4ZFU3_PNEJ7</name>
<proteinExistence type="predicted"/>
<feature type="chain" id="PRO_5006933779" description="Extracellular membrane protein CFEM domain-containing protein" evidence="1">
    <location>
        <begin position="18"/>
        <end position="600"/>
    </location>
</feature>
<keyword evidence="1" id="KW-0732">Signal</keyword>